<dbReference type="PIRSF" id="PIRSF003059">
    <property type="entry name" value="Sucrose_phosphorylase"/>
    <property type="match status" value="1"/>
</dbReference>
<proteinExistence type="predicted"/>
<dbReference type="RefSeq" id="WP_004962860.1">
    <property type="nucleotide sequence ID" value="NZ_LR134117.1"/>
</dbReference>
<evidence type="ECO:0000313" key="6">
    <source>
        <dbReference type="Proteomes" id="UP000281391"/>
    </source>
</evidence>
<dbReference type="GO" id="GO:0005975">
    <property type="term" value="P:carbohydrate metabolic process"/>
    <property type="evidence" value="ECO:0007669"/>
    <property type="project" value="InterPro"/>
</dbReference>
<evidence type="ECO:0000259" key="4">
    <source>
        <dbReference type="SMART" id="SM00642"/>
    </source>
</evidence>
<dbReference type="KEGG" id="sof:NCTC11214_04369"/>
<accession>A0A447KYS3</accession>
<dbReference type="GO" id="GO:0009018">
    <property type="term" value="F:sucrose phosphorylase activity"/>
    <property type="evidence" value="ECO:0007669"/>
    <property type="project" value="UniProtKB-EC"/>
</dbReference>
<dbReference type="InterPro" id="IPR017853">
    <property type="entry name" value="GH"/>
</dbReference>
<feature type="binding site" evidence="3">
    <location>
        <begin position="230"/>
        <end position="232"/>
    </location>
    <ligand>
        <name>substrate</name>
    </ligand>
</feature>
<evidence type="ECO:0000313" key="5">
    <source>
        <dbReference type="EMBL" id="VDZ63219.1"/>
    </source>
</evidence>
<dbReference type="CDD" id="cd11356">
    <property type="entry name" value="AmyAc_Sucrose_phosphorylase-like_1"/>
    <property type="match status" value="1"/>
</dbReference>
<gene>
    <name evidence="5" type="ORF">NCTC11214_04369</name>
</gene>
<keyword evidence="2 5" id="KW-0808">Transferase</keyword>
<feature type="domain" description="Glycosyl hydrolase family 13 catalytic" evidence="4">
    <location>
        <begin position="51"/>
        <end position="484"/>
    </location>
</feature>
<dbReference type="Proteomes" id="UP000281391">
    <property type="component" value="Chromosome"/>
</dbReference>
<evidence type="ECO:0000256" key="1">
    <source>
        <dbReference type="ARBA" id="ARBA00022676"/>
    </source>
</evidence>
<dbReference type="EMBL" id="LR134117">
    <property type="protein sequence ID" value="VDZ63219.1"/>
    <property type="molecule type" value="Genomic_DNA"/>
</dbReference>
<dbReference type="InterPro" id="IPR016377">
    <property type="entry name" value="Sucrose_GGa_phosphorylase-rel"/>
</dbReference>
<dbReference type="InterPro" id="IPR006047">
    <property type="entry name" value="GH13_cat_dom"/>
</dbReference>
<protein>
    <submittedName>
        <fullName evidence="5">Sucrose phosphorylase</fullName>
        <ecNumber evidence="5">2.4.1.7</ecNumber>
    </submittedName>
</protein>
<organism evidence="5 6">
    <name type="scientific">Serratia odorifera</name>
    <dbReference type="NCBI Taxonomy" id="618"/>
    <lineage>
        <taxon>Bacteria</taxon>
        <taxon>Pseudomonadati</taxon>
        <taxon>Pseudomonadota</taxon>
        <taxon>Gammaproteobacteria</taxon>
        <taxon>Enterobacterales</taxon>
        <taxon>Yersiniaceae</taxon>
        <taxon>Serratia</taxon>
    </lineage>
</organism>
<evidence type="ECO:0000256" key="2">
    <source>
        <dbReference type="ARBA" id="ARBA00022679"/>
    </source>
</evidence>
<feature type="binding site" evidence="3">
    <location>
        <position position="136"/>
    </location>
    <ligand>
        <name>substrate</name>
    </ligand>
</feature>
<dbReference type="PANTHER" id="PTHR38784:SF1">
    <property type="entry name" value="SUCROSE PHOSPHORYLASE"/>
    <property type="match status" value="1"/>
</dbReference>
<reference evidence="5 6" key="1">
    <citation type="submission" date="2018-12" db="EMBL/GenBank/DDBJ databases">
        <authorList>
            <consortium name="Pathogen Informatics"/>
        </authorList>
    </citation>
    <scope>NUCLEOTIDE SEQUENCE [LARGE SCALE GENOMIC DNA]</scope>
    <source>
        <strain evidence="5 6">NCTC11214</strain>
    </source>
</reference>
<feature type="binding site" evidence="3">
    <location>
        <position position="447"/>
    </location>
    <ligand>
        <name>substrate</name>
    </ligand>
</feature>
<dbReference type="Gene3D" id="3.20.20.80">
    <property type="entry name" value="Glycosidases"/>
    <property type="match status" value="1"/>
</dbReference>
<keyword evidence="1 5" id="KW-0328">Glycosyltransferase</keyword>
<dbReference type="EC" id="2.4.1.7" evidence="5"/>
<dbReference type="Pfam" id="PF00128">
    <property type="entry name" value="Alpha-amylase"/>
    <property type="match status" value="1"/>
</dbReference>
<dbReference type="Gene3D" id="3.90.400.10">
    <property type="entry name" value="Oligo-1,6-glucosidase, Domain 2"/>
    <property type="match status" value="1"/>
</dbReference>
<dbReference type="SUPFAM" id="SSF51445">
    <property type="entry name" value="(Trans)glycosidases"/>
    <property type="match status" value="1"/>
</dbReference>
<feature type="binding site" evidence="3">
    <location>
        <begin position="341"/>
        <end position="342"/>
    </location>
    <ligand>
        <name>substrate</name>
    </ligand>
</feature>
<dbReference type="AlphaFoldDB" id="A0A447KYS3"/>
<evidence type="ECO:0000256" key="3">
    <source>
        <dbReference type="PIRSR" id="PIRSR003059-2"/>
    </source>
</evidence>
<dbReference type="PANTHER" id="PTHR38784">
    <property type="entry name" value="SUCROSE PHOSPHORYLASE"/>
    <property type="match status" value="1"/>
</dbReference>
<dbReference type="InterPro" id="IPR033746">
    <property type="entry name" value="GGa_phosphorylase"/>
</dbReference>
<sequence length="574" mass="65752">MASDFEQQLQQLLRSLYPAERRPALIADILALIEKWRLPREQRSQSVDEKTIYLIAYGDGLYQDDEKPLRVLKQFADRWLQGLISDIHLLPMFPWTSDDGFSVVDYRRINPELGDWTDIHALHQHYDLMFDCVINHVSSASLWFQAYLRGEEKYQHYFIEADPQADYHSVMRPRALPLLTPYVKANHQRVYLWTTFSEDQIDLNFREPAVLLESIDILLQYAASGGRSIRLDAIGFIWKAAGTACIHLPEVHQIIKLWRLVLDRANTHCRLITETNVPHSENIRYFGNGDEAHMVYQFPLPPLTLHAFLRQNTRWLNAWATRLSAETQPINTTFFNFLASHDGIGLRPTENLLDDAERAFLVAEVERKDGRISWRNNPDGSKSPYELNINYLDALCEPDDGVNTKADKFVAAQSILLAFRGVPALYYHSLLGSRSDLAGVARSGINRRINREKLQLKSLEQQLVEPGTLRAEVFHRLRHLIYCRRTQPAFAPQAAQRVLKLGDALFGIERAEQRGQERISCVVNVSAAPQTLHLLLPGTDLIAMTAFDGSMTLRPWQAVWIKHSAPDGPRCTTL</sequence>
<dbReference type="InterPro" id="IPR045857">
    <property type="entry name" value="O16G_dom_2"/>
</dbReference>
<name>A0A447KYS3_SEROD</name>
<feature type="binding site" evidence="3">
    <location>
        <position position="98"/>
    </location>
    <ligand>
        <name>substrate</name>
    </ligand>
</feature>
<dbReference type="SMART" id="SM00642">
    <property type="entry name" value="Aamy"/>
    <property type="match status" value="1"/>
</dbReference>